<organism evidence="3 4">
    <name type="scientific">Methylocella silvestris</name>
    <dbReference type="NCBI Taxonomy" id="199596"/>
    <lineage>
        <taxon>Bacteria</taxon>
        <taxon>Pseudomonadati</taxon>
        <taxon>Pseudomonadota</taxon>
        <taxon>Alphaproteobacteria</taxon>
        <taxon>Hyphomicrobiales</taxon>
        <taxon>Beijerinckiaceae</taxon>
        <taxon>Methylocella</taxon>
    </lineage>
</organism>
<comment type="caution">
    <text evidence="3">The sequence shown here is derived from an EMBL/GenBank/DDBJ whole genome shotgun (WGS) entry which is preliminary data.</text>
</comment>
<dbReference type="Gene3D" id="2.30.30.40">
    <property type="entry name" value="SH3 Domains"/>
    <property type="match status" value="1"/>
</dbReference>
<dbReference type="PANTHER" id="PTHR43019">
    <property type="entry name" value="SERINE ENDOPROTEASE DEGS"/>
    <property type="match status" value="1"/>
</dbReference>
<evidence type="ECO:0008006" key="5">
    <source>
        <dbReference type="Google" id="ProtNLM"/>
    </source>
</evidence>
<evidence type="ECO:0000256" key="2">
    <source>
        <dbReference type="SAM" id="SignalP"/>
    </source>
</evidence>
<gene>
    <name evidence="3" type="ORF">CR492_06250</name>
</gene>
<dbReference type="AlphaFoldDB" id="A0A2J7TJG6"/>
<feature type="region of interest" description="Disordered" evidence="1">
    <location>
        <begin position="141"/>
        <end position="171"/>
    </location>
</feature>
<dbReference type="PRINTS" id="PR00834">
    <property type="entry name" value="PROTEASES2C"/>
</dbReference>
<sequence length="375" mass="39906">MANIWTACVCGIAISSTSIACVADTRSTLPFVIGGDESPLACRYEGKIFGLDPQGDGFLSVRSGPGGARFKEIDRLYNGDDVYVCASNGPWLAVIYSEKRNLDRSCGVDIPWKTRQAYSGPCRSGWIHSKYAHVEEATVYQPDPPTTAHQEVTRSIQPPSSTPPKGKARSSGTGFFVNAEGYVVTNAHVVEECESIRVLEDHGVPIPASVVSRDIANDLAVLKTGLKPERTAEIRSGVRFGENVAAFGFPLSSLLASSGNFTVGTVTALAGIGDDSRYLQISTPVQPGNSGGPLLDQSGHVVGVVSAKLNALNVMIATNGDVPQNVNFAIKGRLLANFLESNRVAFTEAQISQQLSGPDLADEARAMSIFIECRQ</sequence>
<dbReference type="InterPro" id="IPR001940">
    <property type="entry name" value="Peptidase_S1C"/>
</dbReference>
<feature type="compositionally biased region" description="Polar residues" evidence="1">
    <location>
        <begin position="147"/>
        <end position="159"/>
    </location>
</feature>
<dbReference type="PANTHER" id="PTHR43019:SF23">
    <property type="entry name" value="PROTEASE DO-LIKE 5, CHLOROPLASTIC"/>
    <property type="match status" value="1"/>
</dbReference>
<accession>A0A2J7TJG6</accession>
<dbReference type="Proteomes" id="UP000236286">
    <property type="component" value="Unassembled WGS sequence"/>
</dbReference>
<dbReference type="OrthoDB" id="1522627at2"/>
<evidence type="ECO:0000313" key="4">
    <source>
        <dbReference type="Proteomes" id="UP000236286"/>
    </source>
</evidence>
<dbReference type="InterPro" id="IPR009003">
    <property type="entry name" value="Peptidase_S1_PA"/>
</dbReference>
<keyword evidence="2" id="KW-0732">Signal</keyword>
<name>A0A2J7TJG6_METSI</name>
<proteinExistence type="predicted"/>
<dbReference type="GO" id="GO:0006508">
    <property type="term" value="P:proteolysis"/>
    <property type="evidence" value="ECO:0007669"/>
    <property type="project" value="InterPro"/>
</dbReference>
<dbReference type="SUPFAM" id="SSF50494">
    <property type="entry name" value="Trypsin-like serine proteases"/>
    <property type="match status" value="1"/>
</dbReference>
<reference evidence="3 4" key="1">
    <citation type="submission" date="2017-10" db="EMBL/GenBank/DDBJ databases">
        <title>Genome announcement of Methylocella silvestris TVC from permafrost.</title>
        <authorList>
            <person name="Wang J."/>
            <person name="Geng K."/>
            <person name="Ul-Haque F."/>
            <person name="Crombie A.T."/>
            <person name="Street L.E."/>
            <person name="Wookey P.A."/>
            <person name="Murrell J.C."/>
            <person name="Pratscher J."/>
        </authorList>
    </citation>
    <scope>NUCLEOTIDE SEQUENCE [LARGE SCALE GENOMIC DNA]</scope>
    <source>
        <strain evidence="3 4">TVC</strain>
    </source>
</reference>
<dbReference type="InterPro" id="IPR043504">
    <property type="entry name" value="Peptidase_S1_PA_chymotrypsin"/>
</dbReference>
<evidence type="ECO:0000313" key="3">
    <source>
        <dbReference type="EMBL" id="PNG26906.1"/>
    </source>
</evidence>
<protein>
    <recommendedName>
        <fullName evidence="5">Serine protease</fullName>
    </recommendedName>
</protein>
<evidence type="ECO:0000256" key="1">
    <source>
        <dbReference type="SAM" id="MobiDB-lite"/>
    </source>
</evidence>
<dbReference type="Gene3D" id="2.40.10.10">
    <property type="entry name" value="Trypsin-like serine proteases"/>
    <property type="match status" value="2"/>
</dbReference>
<dbReference type="GO" id="GO:0004252">
    <property type="term" value="F:serine-type endopeptidase activity"/>
    <property type="evidence" value="ECO:0007669"/>
    <property type="project" value="InterPro"/>
</dbReference>
<dbReference type="RefSeq" id="WP_102842870.1">
    <property type="nucleotide sequence ID" value="NZ_PDZR01000004.1"/>
</dbReference>
<dbReference type="EMBL" id="PDZR01000004">
    <property type="protein sequence ID" value="PNG26906.1"/>
    <property type="molecule type" value="Genomic_DNA"/>
</dbReference>
<feature type="chain" id="PRO_5014415518" description="Serine protease" evidence="2">
    <location>
        <begin position="21"/>
        <end position="375"/>
    </location>
</feature>
<dbReference type="Pfam" id="PF13365">
    <property type="entry name" value="Trypsin_2"/>
    <property type="match status" value="1"/>
</dbReference>
<feature type="signal peptide" evidence="2">
    <location>
        <begin position="1"/>
        <end position="20"/>
    </location>
</feature>